<gene>
    <name evidence="1" type="ORF">GCM10009554_20800</name>
</gene>
<comment type="caution">
    <text evidence="1">The sequence shown here is derived from an EMBL/GenBank/DDBJ whole genome shotgun (WGS) entry which is preliminary data.</text>
</comment>
<dbReference type="Proteomes" id="UP001500542">
    <property type="component" value="Unassembled WGS sequence"/>
</dbReference>
<evidence type="ECO:0000313" key="1">
    <source>
        <dbReference type="EMBL" id="GAA0934650.1"/>
    </source>
</evidence>
<sequence length="149" mass="16064">MDTIVGIAGKHDYGQKVTEPAVLVIGLDPHRVPGPWDPTPVAVAIEESVRRFADSGIDATNCLIGLDGSDDIEAVVTNALRERPWECVLIGGGIRKDEEQLELFELVVNLTRRHAPDAAIAFNRTVTDIVDAVVRQLARRTAGGGRDSS</sequence>
<dbReference type="EMBL" id="BAAAHK010000004">
    <property type="protein sequence ID" value="GAA0934650.1"/>
    <property type="molecule type" value="Genomic_DNA"/>
</dbReference>
<proteinExistence type="predicted"/>
<name>A0ABN1PXN2_9ACTN</name>
<evidence type="ECO:0000313" key="2">
    <source>
        <dbReference type="Proteomes" id="UP001500542"/>
    </source>
</evidence>
<organism evidence="1 2">
    <name type="scientific">Kribbella koreensis</name>
    <dbReference type="NCBI Taxonomy" id="57909"/>
    <lineage>
        <taxon>Bacteria</taxon>
        <taxon>Bacillati</taxon>
        <taxon>Actinomycetota</taxon>
        <taxon>Actinomycetes</taxon>
        <taxon>Propionibacteriales</taxon>
        <taxon>Kribbellaceae</taxon>
        <taxon>Kribbella</taxon>
    </lineage>
</organism>
<keyword evidence="2" id="KW-1185">Reference proteome</keyword>
<reference evidence="1 2" key="1">
    <citation type="journal article" date="2019" name="Int. J. Syst. Evol. Microbiol.">
        <title>The Global Catalogue of Microorganisms (GCM) 10K type strain sequencing project: providing services to taxonomists for standard genome sequencing and annotation.</title>
        <authorList>
            <consortium name="The Broad Institute Genomics Platform"/>
            <consortium name="The Broad Institute Genome Sequencing Center for Infectious Disease"/>
            <person name="Wu L."/>
            <person name="Ma J."/>
        </authorList>
    </citation>
    <scope>NUCLEOTIDE SEQUENCE [LARGE SCALE GENOMIC DNA]</scope>
    <source>
        <strain evidence="1 2">JCM 10977</strain>
    </source>
</reference>
<accession>A0ABN1PXN2</accession>
<protein>
    <submittedName>
        <fullName evidence="1">Uncharacterized protein</fullName>
    </submittedName>
</protein>